<feature type="region of interest" description="Disordered" evidence="5">
    <location>
        <begin position="242"/>
        <end position="319"/>
    </location>
</feature>
<dbReference type="eggNOG" id="COG2885">
    <property type="taxonomic scope" value="Bacteria"/>
</dbReference>
<evidence type="ECO:0000313" key="7">
    <source>
        <dbReference type="EMBL" id="EFV96006.1"/>
    </source>
</evidence>
<dbReference type="GO" id="GO:0009279">
    <property type="term" value="C:cell outer membrane"/>
    <property type="evidence" value="ECO:0007669"/>
    <property type="project" value="UniProtKB-SubCell"/>
</dbReference>
<comment type="subcellular location">
    <subcellularLocation>
        <location evidence="1">Cell outer membrane</location>
    </subcellularLocation>
</comment>
<reference evidence="7 8" key="1">
    <citation type="submission" date="2010-12" db="EMBL/GenBank/DDBJ databases">
        <authorList>
            <person name="Muzny D."/>
            <person name="Qin X."/>
            <person name="Deng J."/>
            <person name="Jiang H."/>
            <person name="Liu Y."/>
            <person name="Qu J."/>
            <person name="Song X.-Z."/>
            <person name="Zhang L."/>
            <person name="Thornton R."/>
            <person name="Coyle M."/>
            <person name="Francisco L."/>
            <person name="Jackson L."/>
            <person name="Javaid M."/>
            <person name="Korchina V."/>
            <person name="Kovar C."/>
            <person name="Mata R."/>
            <person name="Mathew T."/>
            <person name="Ngo R."/>
            <person name="Nguyen L."/>
            <person name="Nguyen N."/>
            <person name="Okwuonu G."/>
            <person name="Ongeri F."/>
            <person name="Pham C."/>
            <person name="Simmons D."/>
            <person name="Wilczek-Boney K."/>
            <person name="Hale W."/>
            <person name="Jakkamsetti A."/>
            <person name="Pham P."/>
            <person name="Ruth R."/>
            <person name="San Lucas F."/>
            <person name="Warren J."/>
            <person name="Zhang J."/>
            <person name="Zhao Z."/>
            <person name="Zhou C."/>
            <person name="Zhu D."/>
            <person name="Lee S."/>
            <person name="Bess C."/>
            <person name="Blankenburg K."/>
            <person name="Forbes L."/>
            <person name="Fu Q."/>
            <person name="Gubbala S."/>
            <person name="Hirani K."/>
            <person name="Jayaseelan J.C."/>
            <person name="Lara F."/>
            <person name="Munidasa M."/>
            <person name="Palculict T."/>
            <person name="Patil S."/>
            <person name="Pu L.-L."/>
            <person name="Saada N."/>
            <person name="Tang L."/>
            <person name="Weissenberger G."/>
            <person name="Zhu Y."/>
            <person name="Hemphill L."/>
            <person name="Shang Y."/>
            <person name="Youmans B."/>
            <person name="Ayvaz T."/>
            <person name="Ross M."/>
            <person name="Santibanez J."/>
            <person name="Aqrawi P."/>
            <person name="Gross S."/>
            <person name="Joshi V."/>
            <person name="Fowler G."/>
            <person name="Nazareth L."/>
            <person name="Reid J."/>
            <person name="Worley K."/>
            <person name="Petrosino J."/>
            <person name="Highlander S."/>
            <person name="Gibbs R."/>
        </authorList>
    </citation>
    <scope>NUCLEOTIDE SEQUENCE [LARGE SCALE GENOMIC DNA]</scope>
    <source>
        <strain evidence="7 8">ATCC 51599</strain>
    </source>
</reference>
<dbReference type="Pfam" id="PF00691">
    <property type="entry name" value="OmpA"/>
    <property type="match status" value="1"/>
</dbReference>
<organism evidence="7 8">
    <name type="scientific">Lautropia mirabilis ATCC 51599</name>
    <dbReference type="NCBI Taxonomy" id="887898"/>
    <lineage>
        <taxon>Bacteria</taxon>
        <taxon>Pseudomonadati</taxon>
        <taxon>Pseudomonadota</taxon>
        <taxon>Betaproteobacteria</taxon>
        <taxon>Burkholderiales</taxon>
        <taxon>Burkholderiaceae</taxon>
        <taxon>Lautropia</taxon>
    </lineage>
</organism>
<keyword evidence="3" id="KW-0998">Cell outer membrane</keyword>
<feature type="compositionally biased region" description="Polar residues" evidence="5">
    <location>
        <begin position="1"/>
        <end position="23"/>
    </location>
</feature>
<evidence type="ECO:0000256" key="1">
    <source>
        <dbReference type="ARBA" id="ARBA00004442"/>
    </source>
</evidence>
<dbReference type="STRING" id="887898.HMPREF0551_0189"/>
<feature type="compositionally biased region" description="Polar residues" evidence="5">
    <location>
        <begin position="291"/>
        <end position="307"/>
    </location>
</feature>
<protein>
    <submittedName>
        <fullName evidence="7">OmpA family protein</fullName>
    </submittedName>
</protein>
<dbReference type="InterPro" id="IPR036737">
    <property type="entry name" value="OmpA-like_sf"/>
</dbReference>
<feature type="domain" description="OmpA-like" evidence="6">
    <location>
        <begin position="124"/>
        <end position="241"/>
    </location>
</feature>
<dbReference type="InterPro" id="IPR050330">
    <property type="entry name" value="Bact_OuterMem_StrucFunc"/>
</dbReference>
<evidence type="ECO:0000256" key="2">
    <source>
        <dbReference type="ARBA" id="ARBA00023136"/>
    </source>
</evidence>
<dbReference type="InterPro" id="IPR006664">
    <property type="entry name" value="OMP_bac"/>
</dbReference>
<name>E7RUM3_9BURK</name>
<dbReference type="SUPFAM" id="SSF103088">
    <property type="entry name" value="OmpA-like"/>
    <property type="match status" value="1"/>
</dbReference>
<proteinExistence type="predicted"/>
<evidence type="ECO:0000256" key="4">
    <source>
        <dbReference type="PROSITE-ProRule" id="PRU00473"/>
    </source>
</evidence>
<dbReference type="PRINTS" id="PR01021">
    <property type="entry name" value="OMPADOMAIN"/>
</dbReference>
<dbReference type="PRINTS" id="PR01023">
    <property type="entry name" value="NAFLGMOTY"/>
</dbReference>
<keyword evidence="2 4" id="KW-0472">Membrane</keyword>
<dbReference type="EMBL" id="AEQP01000001">
    <property type="protein sequence ID" value="EFV96006.1"/>
    <property type="molecule type" value="Genomic_DNA"/>
</dbReference>
<dbReference type="PANTHER" id="PTHR30329:SF21">
    <property type="entry name" value="LIPOPROTEIN YIAD-RELATED"/>
    <property type="match status" value="1"/>
</dbReference>
<dbReference type="CDD" id="cd07185">
    <property type="entry name" value="OmpA_C-like"/>
    <property type="match status" value="1"/>
</dbReference>
<gene>
    <name evidence="7" type="ORF">HMPREF0551_0189</name>
</gene>
<dbReference type="HOGENOM" id="CLU_870949_0_0_4"/>
<dbReference type="InterPro" id="IPR006665">
    <property type="entry name" value="OmpA-like"/>
</dbReference>
<dbReference type="Proteomes" id="UP000011021">
    <property type="component" value="Unassembled WGS sequence"/>
</dbReference>
<dbReference type="PANTHER" id="PTHR30329">
    <property type="entry name" value="STATOR ELEMENT OF FLAGELLAR MOTOR COMPLEX"/>
    <property type="match status" value="1"/>
</dbReference>
<dbReference type="Gene3D" id="3.30.1330.60">
    <property type="entry name" value="OmpA-like domain"/>
    <property type="match status" value="1"/>
</dbReference>
<accession>E7RUM3</accession>
<evidence type="ECO:0000259" key="6">
    <source>
        <dbReference type="PROSITE" id="PS51123"/>
    </source>
</evidence>
<evidence type="ECO:0000256" key="5">
    <source>
        <dbReference type="SAM" id="MobiDB-lite"/>
    </source>
</evidence>
<feature type="compositionally biased region" description="Low complexity" evidence="5">
    <location>
        <begin position="257"/>
        <end position="290"/>
    </location>
</feature>
<dbReference type="AlphaFoldDB" id="E7RUM3"/>
<keyword evidence="8" id="KW-1185">Reference proteome</keyword>
<sequence length="319" mass="33341">MSTVFDRTASAQSLTVQARPQTGTGRGARQAVVTAVAVALLVAGCAGMDDTQRRTAAGAGIGAAVGAALGGNAAGGKGVRNGALIGGAIAGIGTYIWSRQMEEQKRAMEEATAGTGVQVTQTRENLLQLDIPSDISFRVNSAAILPNFQPILDRFAQTLVANPATTVQIIGHTDSTGTDAINNPLSVNRAASARDYLVARGVQVSRIMIDGRGSRDPIADNSTPAGRAQNRRVEIYVGQAASPEQQQRAGQYGNGQNGQYQGQGQNGQYNNGQYNRQGGQYNTGYQGGQRSSYQPQRGAGQWSQDGSYQGGDGYTQTIQ</sequence>
<evidence type="ECO:0000313" key="8">
    <source>
        <dbReference type="Proteomes" id="UP000011021"/>
    </source>
</evidence>
<comment type="caution">
    <text evidence="7">The sequence shown here is derived from an EMBL/GenBank/DDBJ whole genome shotgun (WGS) entry which is preliminary data.</text>
</comment>
<dbReference type="PROSITE" id="PS51123">
    <property type="entry name" value="OMPA_2"/>
    <property type="match status" value="1"/>
</dbReference>
<feature type="region of interest" description="Disordered" evidence="5">
    <location>
        <begin position="1"/>
        <end position="25"/>
    </location>
</feature>
<evidence type="ECO:0000256" key="3">
    <source>
        <dbReference type="ARBA" id="ARBA00023237"/>
    </source>
</evidence>